<dbReference type="Proteomes" id="UP000266340">
    <property type="component" value="Unassembled WGS sequence"/>
</dbReference>
<dbReference type="EMBL" id="QXJM01000037">
    <property type="protein sequence ID" value="RIE03380.1"/>
    <property type="molecule type" value="Genomic_DNA"/>
</dbReference>
<dbReference type="InterPro" id="IPR016181">
    <property type="entry name" value="Acyl_CoA_acyltransferase"/>
</dbReference>
<feature type="domain" description="N-acetyltransferase" evidence="1">
    <location>
        <begin position="27"/>
        <end position="188"/>
    </location>
</feature>
<dbReference type="GO" id="GO:0016747">
    <property type="term" value="F:acyltransferase activity, transferring groups other than amino-acyl groups"/>
    <property type="evidence" value="ECO:0007669"/>
    <property type="project" value="InterPro"/>
</dbReference>
<keyword evidence="3" id="KW-1185">Reference proteome</keyword>
<dbReference type="PANTHER" id="PTHR43792">
    <property type="entry name" value="GNAT FAMILY, PUTATIVE (AFU_ORTHOLOGUE AFUA_3G00765)-RELATED-RELATED"/>
    <property type="match status" value="1"/>
</dbReference>
<dbReference type="AlphaFoldDB" id="A0A398CMA2"/>
<protein>
    <submittedName>
        <fullName evidence="2">N-acetyltransferase</fullName>
    </submittedName>
</protein>
<dbReference type="InterPro" id="IPR051531">
    <property type="entry name" value="N-acetyltransferase"/>
</dbReference>
<evidence type="ECO:0000313" key="2">
    <source>
        <dbReference type="EMBL" id="RIE03380.1"/>
    </source>
</evidence>
<evidence type="ECO:0000259" key="1">
    <source>
        <dbReference type="PROSITE" id="PS51186"/>
    </source>
</evidence>
<name>A0A398CMA2_9BACL</name>
<dbReference type="PROSITE" id="PS51186">
    <property type="entry name" value="GNAT"/>
    <property type="match status" value="1"/>
</dbReference>
<dbReference type="InterPro" id="IPR000182">
    <property type="entry name" value="GNAT_dom"/>
</dbReference>
<dbReference type="SUPFAM" id="SSF55729">
    <property type="entry name" value="Acyl-CoA N-acyltransferases (Nat)"/>
    <property type="match status" value="1"/>
</dbReference>
<proteinExistence type="predicted"/>
<sequence>MDEAKRGAILNISYLFSSQPVLETERLILRRLQPADANEYFHFASDPLIATHTMWSFHETVEDTKAYLDKLENKYEQKTAYHWAIHNKQNRLVVGRTGFIRFDHTHDSTEIGFVVSREYWKQGIMTEATRAIIEYGFEELGVNRIESRCNEDNIGSERVMQKLDMNFEGILREQLKIKGEYVNQKMYAILKRDFEGHRASLSGKGAK</sequence>
<accession>A0A398CMA2</accession>
<comment type="caution">
    <text evidence="2">The sequence shown here is derived from an EMBL/GenBank/DDBJ whole genome shotgun (WGS) entry which is preliminary data.</text>
</comment>
<gene>
    <name evidence="2" type="ORF">D3H35_11930</name>
</gene>
<keyword evidence="2" id="KW-0808">Transferase</keyword>
<dbReference type="Gene3D" id="3.40.630.30">
    <property type="match status" value="1"/>
</dbReference>
<reference evidence="2 3" key="1">
    <citation type="submission" date="2018-09" db="EMBL/GenBank/DDBJ databases">
        <title>Cohnella cavernae sp. nov., isolated from a karst cave.</title>
        <authorList>
            <person name="Zhu H."/>
        </authorList>
    </citation>
    <scope>NUCLEOTIDE SEQUENCE [LARGE SCALE GENOMIC DNA]</scope>
    <source>
        <strain evidence="2 3">K2E09-144</strain>
    </source>
</reference>
<dbReference type="Pfam" id="PF13302">
    <property type="entry name" value="Acetyltransf_3"/>
    <property type="match status" value="1"/>
</dbReference>
<organism evidence="2 3">
    <name type="scientific">Cohnella faecalis</name>
    <dbReference type="NCBI Taxonomy" id="2315694"/>
    <lineage>
        <taxon>Bacteria</taxon>
        <taxon>Bacillati</taxon>
        <taxon>Bacillota</taxon>
        <taxon>Bacilli</taxon>
        <taxon>Bacillales</taxon>
        <taxon>Paenibacillaceae</taxon>
        <taxon>Cohnella</taxon>
    </lineage>
</organism>
<evidence type="ECO:0000313" key="3">
    <source>
        <dbReference type="Proteomes" id="UP000266340"/>
    </source>
</evidence>